<sequence length="73" mass="8225">MRYSLDPAENYADTVPAGRLRPATLDHELRGILAFSQRTFTDDETRDAALHDELQISPVLHQHDLRRAAKPGS</sequence>
<dbReference type="Proteomes" id="UP000281738">
    <property type="component" value="Unassembled WGS sequence"/>
</dbReference>
<gene>
    <name evidence="1" type="ORF">EDD33_1394</name>
</gene>
<name>A0A3N2CSN4_9ACTN</name>
<dbReference type="AlphaFoldDB" id="A0A3N2CSN4"/>
<accession>A0A3N2CSN4</accession>
<reference evidence="1 2" key="1">
    <citation type="submission" date="2018-11" db="EMBL/GenBank/DDBJ databases">
        <title>Sequencing the genomes of 1000 actinobacteria strains.</title>
        <authorList>
            <person name="Klenk H.-P."/>
        </authorList>
    </citation>
    <scope>NUCLEOTIDE SEQUENCE [LARGE SCALE GENOMIC DNA]</scope>
    <source>
        <strain evidence="1 2">DSM 12652</strain>
    </source>
</reference>
<proteinExistence type="predicted"/>
<dbReference type="EMBL" id="RKHO01000001">
    <property type="protein sequence ID" value="ROR90553.1"/>
    <property type="molecule type" value="Genomic_DNA"/>
</dbReference>
<organism evidence="1 2">
    <name type="scientific">Nocardioides aurantiacus</name>
    <dbReference type="NCBI Taxonomy" id="86796"/>
    <lineage>
        <taxon>Bacteria</taxon>
        <taxon>Bacillati</taxon>
        <taxon>Actinomycetota</taxon>
        <taxon>Actinomycetes</taxon>
        <taxon>Propionibacteriales</taxon>
        <taxon>Nocardioidaceae</taxon>
        <taxon>Nocardioides</taxon>
    </lineage>
</organism>
<comment type="caution">
    <text evidence="1">The sequence shown here is derived from an EMBL/GenBank/DDBJ whole genome shotgun (WGS) entry which is preliminary data.</text>
</comment>
<keyword evidence="2" id="KW-1185">Reference proteome</keyword>
<dbReference type="RefSeq" id="WP_148076957.1">
    <property type="nucleotide sequence ID" value="NZ_RKHO01000001.1"/>
</dbReference>
<evidence type="ECO:0000313" key="1">
    <source>
        <dbReference type="EMBL" id="ROR90553.1"/>
    </source>
</evidence>
<evidence type="ECO:0000313" key="2">
    <source>
        <dbReference type="Proteomes" id="UP000281738"/>
    </source>
</evidence>
<protein>
    <submittedName>
        <fullName evidence="1">Uncharacterized protein</fullName>
    </submittedName>
</protein>